<gene>
    <name evidence="2" type="ORF">GCM10008935_19020</name>
</gene>
<proteinExistence type="predicted"/>
<evidence type="ECO:0000259" key="1">
    <source>
        <dbReference type="PROSITE" id="PS50846"/>
    </source>
</evidence>
<feature type="domain" description="HMA" evidence="1">
    <location>
        <begin position="26"/>
        <end position="94"/>
    </location>
</feature>
<evidence type="ECO:0000313" key="3">
    <source>
        <dbReference type="Proteomes" id="UP001500740"/>
    </source>
</evidence>
<dbReference type="PROSITE" id="PS50846">
    <property type="entry name" value="HMA_2"/>
    <property type="match status" value="1"/>
</dbReference>
<comment type="caution">
    <text evidence="2">The sequence shown here is derived from an EMBL/GenBank/DDBJ whole genome shotgun (WGS) entry which is preliminary data.</text>
</comment>
<dbReference type="EMBL" id="BAAACZ010000015">
    <property type="protein sequence ID" value="GAA0463520.1"/>
    <property type="molecule type" value="Genomic_DNA"/>
</dbReference>
<reference evidence="2 3" key="1">
    <citation type="journal article" date="2019" name="Int. J. Syst. Evol. Microbiol.">
        <title>The Global Catalogue of Microorganisms (GCM) 10K type strain sequencing project: providing services to taxonomists for standard genome sequencing and annotation.</title>
        <authorList>
            <consortium name="The Broad Institute Genomics Platform"/>
            <consortium name="The Broad Institute Genome Sequencing Center for Infectious Disease"/>
            <person name="Wu L."/>
            <person name="Ma J."/>
        </authorList>
    </citation>
    <scope>NUCLEOTIDE SEQUENCE [LARGE SCALE GENOMIC DNA]</scope>
    <source>
        <strain evidence="2 3">JCM 14193</strain>
    </source>
</reference>
<name>A0ABN0ZYX2_9BACI</name>
<dbReference type="CDD" id="cd00371">
    <property type="entry name" value="HMA"/>
    <property type="match status" value="1"/>
</dbReference>
<keyword evidence="3" id="KW-1185">Reference proteome</keyword>
<sequence>MGFFKKFFGLEEPEPVVYPDIPENMQGVLMKKIGMHCASGCKTLVEGALKEAEGVQDFVVEAPPQDLAFVVFDPDKTNTDKLKDVIIGSGYNVRRMEKIKVSCNVDSG</sequence>
<dbReference type="Gene3D" id="3.30.70.100">
    <property type="match status" value="1"/>
</dbReference>
<organism evidence="2 3">
    <name type="scientific">Alkalibacillus silvisoli</name>
    <dbReference type="NCBI Taxonomy" id="392823"/>
    <lineage>
        <taxon>Bacteria</taxon>
        <taxon>Bacillati</taxon>
        <taxon>Bacillota</taxon>
        <taxon>Bacilli</taxon>
        <taxon>Bacillales</taxon>
        <taxon>Bacillaceae</taxon>
        <taxon>Alkalibacillus</taxon>
    </lineage>
</organism>
<dbReference type="SUPFAM" id="SSF55008">
    <property type="entry name" value="HMA, heavy metal-associated domain"/>
    <property type="match status" value="1"/>
</dbReference>
<evidence type="ECO:0000313" key="2">
    <source>
        <dbReference type="EMBL" id="GAA0463520.1"/>
    </source>
</evidence>
<dbReference type="InterPro" id="IPR006121">
    <property type="entry name" value="HMA_dom"/>
</dbReference>
<accession>A0ABN0ZYX2</accession>
<dbReference type="InterPro" id="IPR036163">
    <property type="entry name" value="HMA_dom_sf"/>
</dbReference>
<protein>
    <recommendedName>
        <fullName evidence="1">HMA domain-containing protein</fullName>
    </recommendedName>
</protein>
<dbReference type="RefSeq" id="WP_343783314.1">
    <property type="nucleotide sequence ID" value="NZ_BAAACZ010000015.1"/>
</dbReference>
<dbReference type="Pfam" id="PF00403">
    <property type="entry name" value="HMA"/>
    <property type="match status" value="1"/>
</dbReference>
<dbReference type="Proteomes" id="UP001500740">
    <property type="component" value="Unassembled WGS sequence"/>
</dbReference>